<dbReference type="PANTHER" id="PTHR34374">
    <property type="entry name" value="LARGE RIBOSOMAL RNA SUBUNIT ACCUMULATION PROTEIN YCED HOMOLOG 1, CHLOROPLASTIC"/>
    <property type="match status" value="1"/>
</dbReference>
<comment type="caution">
    <text evidence="2">The sequence shown here is derived from an EMBL/GenBank/DDBJ whole genome shotgun (WGS) entry which is preliminary data.</text>
</comment>
<gene>
    <name evidence="2" type="ORF">D7294_23550</name>
</gene>
<dbReference type="InterPro" id="IPR003772">
    <property type="entry name" value="YceD"/>
</dbReference>
<name>A0A3A9YS50_9ACTN</name>
<organism evidence="2 3">
    <name type="scientific">Streptomyces hoynatensis</name>
    <dbReference type="NCBI Taxonomy" id="1141874"/>
    <lineage>
        <taxon>Bacteria</taxon>
        <taxon>Bacillati</taxon>
        <taxon>Actinomycetota</taxon>
        <taxon>Actinomycetes</taxon>
        <taxon>Kitasatosporales</taxon>
        <taxon>Streptomycetaceae</taxon>
        <taxon>Streptomyces</taxon>
    </lineage>
</organism>
<reference evidence="2 3" key="1">
    <citation type="journal article" date="2014" name="Int. J. Syst. Evol. Microbiol.">
        <title>Streptomyces hoynatensis sp. nov., isolated from deep marine sediment.</title>
        <authorList>
            <person name="Veyisoglu A."/>
            <person name="Sahin N."/>
        </authorList>
    </citation>
    <scope>NUCLEOTIDE SEQUENCE [LARGE SCALE GENOMIC DNA]</scope>
    <source>
        <strain evidence="2 3">KCTC 29097</strain>
    </source>
</reference>
<feature type="region of interest" description="Disordered" evidence="1">
    <location>
        <begin position="177"/>
        <end position="206"/>
    </location>
</feature>
<evidence type="ECO:0000313" key="3">
    <source>
        <dbReference type="Proteomes" id="UP000272474"/>
    </source>
</evidence>
<protein>
    <submittedName>
        <fullName evidence="2">DUF177 domain-containing protein</fullName>
    </submittedName>
</protein>
<dbReference type="EMBL" id="RBAL01000016">
    <property type="protein sequence ID" value="RKN38805.1"/>
    <property type="molecule type" value="Genomic_DNA"/>
</dbReference>
<evidence type="ECO:0000256" key="1">
    <source>
        <dbReference type="SAM" id="MobiDB-lite"/>
    </source>
</evidence>
<dbReference type="AlphaFoldDB" id="A0A3A9YS50"/>
<feature type="compositionally biased region" description="Basic and acidic residues" evidence="1">
    <location>
        <begin position="188"/>
        <end position="206"/>
    </location>
</feature>
<dbReference type="Pfam" id="PF02620">
    <property type="entry name" value="YceD"/>
    <property type="match status" value="1"/>
</dbReference>
<dbReference type="OrthoDB" id="9790372at2"/>
<dbReference type="Proteomes" id="UP000272474">
    <property type="component" value="Unassembled WGS sequence"/>
</dbReference>
<dbReference type="RefSeq" id="WP_120683033.1">
    <property type="nucleotide sequence ID" value="NZ_RBAL01000016.1"/>
</dbReference>
<evidence type="ECO:0000313" key="2">
    <source>
        <dbReference type="EMBL" id="RKN38805.1"/>
    </source>
</evidence>
<proteinExistence type="predicted"/>
<dbReference type="PANTHER" id="PTHR34374:SF1">
    <property type="entry name" value="LARGE RIBOSOMAL RNA SUBUNIT ACCUMULATION PROTEIN YCED HOMOLOG 1, CHLOROPLASTIC"/>
    <property type="match status" value="1"/>
</dbReference>
<sequence length="206" mass="22247">MFDTRELGRRAGALKRVSRTVEAPADLGIEVIGVPKGAPLEVSLRMESVIEGVLVTGTVRAPLAGECVRCLEPVGREVTADFQEMFSYPEAEGAHRQAEPGAEEAEEETLFLQGDLFDLEPVVRDAVVLALPLQPVCREDCPGLCPECGALLAEDPDHRHEDVVDVRWAALRDFSAALGPAGTAEPDQQVKQEKPPRGSGDDPQEK</sequence>
<accession>A0A3A9YS50</accession>
<keyword evidence="3" id="KW-1185">Reference proteome</keyword>